<proteinExistence type="predicted"/>
<sequence>MENKFRELAALLQQQNERLTIDEARTWVEILWEDFEATRAKAGRKYQGQDMTEAIVRQWIQHYGPKLDEFLDRNPKYHHLFMERRQQ</sequence>
<accession>A0A1G6TRF7</accession>
<organism evidence="1 2">
    <name type="scientific">Terribacillus halophilus</name>
    <dbReference type="NCBI Taxonomy" id="361279"/>
    <lineage>
        <taxon>Bacteria</taxon>
        <taxon>Bacillati</taxon>
        <taxon>Bacillota</taxon>
        <taxon>Bacilli</taxon>
        <taxon>Bacillales</taxon>
        <taxon>Bacillaceae</taxon>
        <taxon>Terribacillus</taxon>
    </lineage>
</organism>
<dbReference type="STRING" id="361279.SAMN05421663_10924"/>
<name>A0A1G6TRF7_9BACI</name>
<dbReference type="AlphaFoldDB" id="A0A1G6TRF7"/>
<dbReference type="Proteomes" id="UP000198666">
    <property type="component" value="Unassembled WGS sequence"/>
</dbReference>
<evidence type="ECO:0000313" key="2">
    <source>
        <dbReference type="Proteomes" id="UP000198666"/>
    </source>
</evidence>
<dbReference type="Pfam" id="PF14043">
    <property type="entry name" value="WVELL"/>
    <property type="match status" value="1"/>
</dbReference>
<dbReference type="EMBL" id="FMZB01000009">
    <property type="protein sequence ID" value="SDD31683.1"/>
    <property type="molecule type" value="Genomic_DNA"/>
</dbReference>
<dbReference type="InterPro" id="IPR026952">
    <property type="entry name" value="WVELL"/>
</dbReference>
<gene>
    <name evidence="1" type="ORF">SAMN05421663_10924</name>
</gene>
<reference evidence="2" key="1">
    <citation type="submission" date="2016-10" db="EMBL/GenBank/DDBJ databases">
        <authorList>
            <person name="Varghese N."/>
            <person name="Submissions S."/>
        </authorList>
    </citation>
    <scope>NUCLEOTIDE SEQUENCE [LARGE SCALE GENOMIC DNA]</scope>
    <source>
        <strain evidence="2">DSM 21620</strain>
    </source>
</reference>
<evidence type="ECO:0000313" key="1">
    <source>
        <dbReference type="EMBL" id="SDD31683.1"/>
    </source>
</evidence>
<keyword evidence="2" id="KW-1185">Reference proteome</keyword>
<protein>
    <submittedName>
        <fullName evidence="1">WVELL protein</fullName>
    </submittedName>
</protein>
<dbReference type="OrthoDB" id="2361637at2"/>
<dbReference type="RefSeq" id="WP_093728028.1">
    <property type="nucleotide sequence ID" value="NZ_FMZB01000009.1"/>
</dbReference>